<dbReference type="RefSeq" id="WP_058727181.1">
    <property type="nucleotide sequence ID" value="NZ_LDQC01000138.1"/>
</dbReference>
<evidence type="ECO:0000256" key="1">
    <source>
        <dbReference type="ARBA" id="ARBA00008361"/>
    </source>
</evidence>
<dbReference type="OrthoDB" id="9797252at2"/>
<comment type="caution">
    <text evidence="5">The sequence shown here is derived from an EMBL/GenBank/DDBJ whole genome shotgun (WGS) entry which is preliminary data.</text>
</comment>
<sequence>MTFEQHARSFGSAVDAYEHGRPGYPAEVADWMVPPAAGRLVDVGAGTGKFTRTLLGRGAEVVAVEPDPAMRSRLAALLPDVRALEGTGEAIPMPDGSVDAVTFAQSWHWVDPVAGITEAARVLRPGGVLGLVWNVRDETSDWAQRLGDVITRPGAQRMSYDDESMLDGPFGEREHRVFEWVHEQDRPAFLDMVLSRSYVIVLPDAERDGLRRAVEELLDTHPETAGRDVVRVPYRTHVHRYERRA</sequence>
<organism evidence="5 6">
    <name type="scientific">Curtobacterium luteum</name>
    <dbReference type="NCBI Taxonomy" id="33881"/>
    <lineage>
        <taxon>Bacteria</taxon>
        <taxon>Bacillati</taxon>
        <taxon>Actinomycetota</taxon>
        <taxon>Actinomycetes</taxon>
        <taxon>Micrococcales</taxon>
        <taxon>Microbacteriaceae</taxon>
        <taxon>Curtobacterium</taxon>
    </lineage>
</organism>
<keyword evidence="3" id="KW-0808">Transferase</keyword>
<dbReference type="STRING" id="33881.NS184_16650"/>
<dbReference type="EMBL" id="LDQC01000138">
    <property type="protein sequence ID" value="KTR02131.1"/>
    <property type="molecule type" value="Genomic_DNA"/>
</dbReference>
<dbReference type="Proteomes" id="UP000078252">
    <property type="component" value="Unassembled WGS sequence"/>
</dbReference>
<name>A0A175RFI9_9MICO</name>
<dbReference type="AlphaFoldDB" id="A0A175RFI9"/>
<reference evidence="5 6" key="1">
    <citation type="journal article" date="2016" name="Front. Microbiol.">
        <title>Genomic Resource of Rice Seed Associated Bacteria.</title>
        <authorList>
            <person name="Midha S."/>
            <person name="Bansal K."/>
            <person name="Sharma S."/>
            <person name="Kumar N."/>
            <person name="Patil P.P."/>
            <person name="Chaudhry V."/>
            <person name="Patil P.B."/>
        </authorList>
    </citation>
    <scope>NUCLEOTIDE SEQUENCE [LARGE SCALE GENOMIC DNA]</scope>
    <source>
        <strain evidence="5 6">NS184</strain>
    </source>
</reference>
<proteinExistence type="inferred from homology"/>
<dbReference type="InterPro" id="IPR051052">
    <property type="entry name" value="Diverse_substrate_MTase"/>
</dbReference>
<evidence type="ECO:0000256" key="3">
    <source>
        <dbReference type="ARBA" id="ARBA00022679"/>
    </source>
</evidence>
<feature type="domain" description="Methyltransferase type 11" evidence="4">
    <location>
        <begin position="41"/>
        <end position="129"/>
    </location>
</feature>
<evidence type="ECO:0000259" key="4">
    <source>
        <dbReference type="Pfam" id="PF08241"/>
    </source>
</evidence>
<dbReference type="PATRIC" id="fig|33881.3.peg.401"/>
<gene>
    <name evidence="5" type="ORF">NS184_16650</name>
</gene>
<protein>
    <recommendedName>
        <fullName evidence="4">Methyltransferase type 11 domain-containing protein</fullName>
    </recommendedName>
</protein>
<dbReference type="InterPro" id="IPR013216">
    <property type="entry name" value="Methyltransf_11"/>
</dbReference>
<evidence type="ECO:0000313" key="5">
    <source>
        <dbReference type="EMBL" id="KTR02131.1"/>
    </source>
</evidence>
<keyword evidence="2" id="KW-0489">Methyltransferase</keyword>
<dbReference type="GO" id="GO:0000179">
    <property type="term" value="F:rRNA (adenine-N6,N6-)-dimethyltransferase activity"/>
    <property type="evidence" value="ECO:0007669"/>
    <property type="project" value="InterPro"/>
</dbReference>
<dbReference type="Gene3D" id="3.40.50.150">
    <property type="entry name" value="Vaccinia Virus protein VP39"/>
    <property type="match status" value="1"/>
</dbReference>
<dbReference type="InterPro" id="IPR020596">
    <property type="entry name" value="rRNA_Ade_Mease_Trfase_CS"/>
</dbReference>
<evidence type="ECO:0000256" key="2">
    <source>
        <dbReference type="ARBA" id="ARBA00022603"/>
    </source>
</evidence>
<dbReference type="PROSITE" id="PS01131">
    <property type="entry name" value="RRNA_A_DIMETH"/>
    <property type="match status" value="1"/>
</dbReference>
<dbReference type="SUPFAM" id="SSF53335">
    <property type="entry name" value="S-adenosyl-L-methionine-dependent methyltransferases"/>
    <property type="match status" value="1"/>
</dbReference>
<dbReference type="PANTHER" id="PTHR44942:SF4">
    <property type="entry name" value="METHYLTRANSFERASE TYPE 11 DOMAIN-CONTAINING PROTEIN"/>
    <property type="match status" value="1"/>
</dbReference>
<dbReference type="InterPro" id="IPR029063">
    <property type="entry name" value="SAM-dependent_MTases_sf"/>
</dbReference>
<dbReference type="PANTHER" id="PTHR44942">
    <property type="entry name" value="METHYLTRANSF_11 DOMAIN-CONTAINING PROTEIN"/>
    <property type="match status" value="1"/>
</dbReference>
<dbReference type="CDD" id="cd02440">
    <property type="entry name" value="AdoMet_MTases"/>
    <property type="match status" value="1"/>
</dbReference>
<evidence type="ECO:0000313" key="6">
    <source>
        <dbReference type="Proteomes" id="UP000078252"/>
    </source>
</evidence>
<comment type="similarity">
    <text evidence="1">Belongs to the methyltransferase superfamily.</text>
</comment>
<accession>A0A175RFI9</accession>
<dbReference type="Pfam" id="PF08241">
    <property type="entry name" value="Methyltransf_11"/>
    <property type="match status" value="1"/>
</dbReference>